<proteinExistence type="predicted"/>
<evidence type="ECO:0008006" key="4">
    <source>
        <dbReference type="Google" id="ProtNLM"/>
    </source>
</evidence>
<organism evidence="2 3">
    <name type="scientific">Novilysobacter selenitireducens</name>
    <dbReference type="NCBI Taxonomy" id="2872639"/>
    <lineage>
        <taxon>Bacteria</taxon>
        <taxon>Pseudomonadati</taxon>
        <taxon>Pseudomonadota</taxon>
        <taxon>Gammaproteobacteria</taxon>
        <taxon>Lysobacterales</taxon>
        <taxon>Lysobacteraceae</taxon>
        <taxon>Novilysobacter</taxon>
    </lineage>
</organism>
<dbReference type="Proteomes" id="UP001430954">
    <property type="component" value="Unassembled WGS sequence"/>
</dbReference>
<protein>
    <recommendedName>
        <fullName evidence="4">Anti-sigma factor</fullName>
    </recommendedName>
</protein>
<feature type="transmembrane region" description="Helical" evidence="1">
    <location>
        <begin position="55"/>
        <end position="78"/>
    </location>
</feature>
<evidence type="ECO:0000256" key="1">
    <source>
        <dbReference type="SAM" id="Phobius"/>
    </source>
</evidence>
<evidence type="ECO:0000313" key="3">
    <source>
        <dbReference type="Proteomes" id="UP001430954"/>
    </source>
</evidence>
<sequence>MTDTTPRDTSLDSDSLRWSLRALRRDVSPPPATWDSIAARIATTPQAPASRPRRWAVPMALAASLAGALAIGAAWHVMQPPGEPDTGGVATPVAQAAAGDIQLQAQGMVREYQAALAEVGGVPVTPALQPGLAELDRNAAQILAALQQDPDSALLLQQLRRTYSRRLALSQRAALT</sequence>
<gene>
    <name evidence="2" type="ORF">K6753_01330</name>
</gene>
<evidence type="ECO:0000313" key="2">
    <source>
        <dbReference type="EMBL" id="MBZ4038176.1"/>
    </source>
</evidence>
<keyword evidence="3" id="KW-1185">Reference proteome</keyword>
<comment type="caution">
    <text evidence="2">The sequence shown here is derived from an EMBL/GenBank/DDBJ whole genome shotgun (WGS) entry which is preliminary data.</text>
</comment>
<name>A0ABS7T2T9_9GAMM</name>
<dbReference type="EMBL" id="JAINZW010000001">
    <property type="protein sequence ID" value="MBZ4038176.1"/>
    <property type="molecule type" value="Genomic_DNA"/>
</dbReference>
<dbReference type="RefSeq" id="WP_223674382.1">
    <property type="nucleotide sequence ID" value="NZ_JAINZW010000001.1"/>
</dbReference>
<reference evidence="2 3" key="1">
    <citation type="submission" date="2021-09" db="EMBL/GenBank/DDBJ databases">
        <title>Lysobacter sp. 13A isolated from the river sediment.</title>
        <authorList>
            <person name="Liu H."/>
            <person name="Li S."/>
            <person name="Mao S."/>
        </authorList>
    </citation>
    <scope>NUCLEOTIDE SEQUENCE [LARGE SCALE GENOMIC DNA]</scope>
    <source>
        <strain evidence="2 3">13A</strain>
    </source>
</reference>
<accession>A0ABS7T2T9</accession>
<keyword evidence="1" id="KW-0812">Transmembrane</keyword>
<keyword evidence="1" id="KW-1133">Transmembrane helix</keyword>
<keyword evidence="1" id="KW-0472">Membrane</keyword>